<dbReference type="Pfam" id="PF00535">
    <property type="entry name" value="Glycos_transf_2"/>
    <property type="match status" value="1"/>
</dbReference>
<dbReference type="RefSeq" id="XP_014181262.1">
    <property type="nucleotide sequence ID" value="XM_014325787.1"/>
</dbReference>
<dbReference type="OrthoDB" id="2603at2759"/>
<evidence type="ECO:0000256" key="4">
    <source>
        <dbReference type="RuleBase" id="RU365083"/>
    </source>
</evidence>
<dbReference type="HOGENOM" id="CLU_033536_13_3_1"/>
<comment type="caution">
    <text evidence="7">The sequence shown here is derived from an EMBL/GenBank/DDBJ whole genome shotgun (WGS) entry which is preliminary data.</text>
</comment>
<dbReference type="GO" id="GO:0005789">
    <property type="term" value="C:endoplasmic reticulum membrane"/>
    <property type="evidence" value="ECO:0007669"/>
    <property type="project" value="TreeGrafter"/>
</dbReference>
<feature type="domain" description="Glycosyltransferase 2-like" evidence="6">
    <location>
        <begin position="41"/>
        <end position="221"/>
    </location>
</feature>
<dbReference type="GeneID" id="25984401"/>
<dbReference type="PANTHER" id="PTHR43398:SF1">
    <property type="entry name" value="DOLICHOL-PHOSPHATE MANNOSYLTRANSFERASE SUBUNIT 1"/>
    <property type="match status" value="1"/>
</dbReference>
<evidence type="ECO:0000256" key="5">
    <source>
        <dbReference type="SAM" id="MobiDB-lite"/>
    </source>
</evidence>
<dbReference type="InterPro" id="IPR001173">
    <property type="entry name" value="Glyco_trans_2-like"/>
</dbReference>
<evidence type="ECO:0000313" key="8">
    <source>
        <dbReference type="Proteomes" id="UP000002748"/>
    </source>
</evidence>
<dbReference type="FunFam" id="3.90.550.10:FF:000082">
    <property type="entry name" value="Dolichol-phosphate mannosyltransferase subunit 1"/>
    <property type="match status" value="1"/>
</dbReference>
<evidence type="ECO:0000256" key="3">
    <source>
        <dbReference type="ARBA" id="ARBA00022679"/>
    </source>
</evidence>
<name>J6EZ67_TRIAS</name>
<feature type="region of interest" description="Disordered" evidence="5">
    <location>
        <begin position="1"/>
        <end position="35"/>
    </location>
</feature>
<feature type="compositionally biased region" description="Polar residues" evidence="5">
    <location>
        <begin position="10"/>
        <end position="27"/>
    </location>
</feature>
<evidence type="ECO:0000256" key="2">
    <source>
        <dbReference type="ARBA" id="ARBA00022676"/>
    </source>
</evidence>
<dbReference type="AlphaFoldDB" id="J6EZ67"/>
<organism evidence="7 8">
    <name type="scientific">Trichosporon asahii var. asahii (strain ATCC 90039 / CBS 2479 / JCM 2466 / KCTC 7840 / NBRC 103889/ NCYC 2677 / UAMH 7654)</name>
    <name type="common">Yeast</name>
    <dbReference type="NCBI Taxonomy" id="1186058"/>
    <lineage>
        <taxon>Eukaryota</taxon>
        <taxon>Fungi</taxon>
        <taxon>Dikarya</taxon>
        <taxon>Basidiomycota</taxon>
        <taxon>Agaricomycotina</taxon>
        <taxon>Tremellomycetes</taxon>
        <taxon>Trichosporonales</taxon>
        <taxon>Trichosporonaceae</taxon>
        <taxon>Trichosporon</taxon>
    </lineage>
</organism>
<dbReference type="EC" id="2.4.1.83" evidence="4"/>
<comment type="similarity">
    <text evidence="1 4">Belongs to the glycosyltransferase 2 family.</text>
</comment>
<comment type="function">
    <text evidence="4">Transfers mannose from GDP-mannose to dolichol monophosphate to form dolichol phosphate mannose (Dol-P-Man) which is the mannosyl donor in pathways leading to N-glycosylation, glycosyl phosphatidylinositol membrane anchoring, and O-mannosylation of proteins.</text>
</comment>
<evidence type="ECO:0000259" key="6">
    <source>
        <dbReference type="Pfam" id="PF00535"/>
    </source>
</evidence>
<gene>
    <name evidence="7" type="ORF">A1Q1_00887</name>
</gene>
<accession>J6EZ67</accession>
<sequence length="284" mass="31401">MSEHRIIDMSTATTTGAHTEESPQGSTRDSKANKSGEDKYSVILPTYNERKNLPVIVWLLAKMFEENNLQWEIIVVDDASPDGTQDVARQLGRIYGEDKIPRAGKLGLGTAYVHGLNFCTGNFVIIMDADFSHHPKFIPEFIKQQKMHNLDIVTGTRYASSPSPASNGRVGLGPGGVYGWDLKRKLVSRGANYLADTVLQPGISDLTGSFRLYRLPVIRDIIGRCTSKGYVFQMEIVVRARSLGYTIGEVPITFVDRIFGESKLSGNEIVGYAKGVANLWWGVE</sequence>
<dbReference type="KEGG" id="tasa:A1Q1_00887"/>
<dbReference type="UniPathway" id="UPA00378"/>
<comment type="subcellular location">
    <subcellularLocation>
        <location evidence="4">Endoplasmic reticulum</location>
    </subcellularLocation>
</comment>
<dbReference type="GO" id="GO:0006506">
    <property type="term" value="P:GPI anchor biosynthetic process"/>
    <property type="evidence" value="ECO:0007669"/>
    <property type="project" value="TreeGrafter"/>
</dbReference>
<dbReference type="SUPFAM" id="SSF53448">
    <property type="entry name" value="Nucleotide-diphospho-sugar transferases"/>
    <property type="match status" value="1"/>
</dbReference>
<dbReference type="GO" id="GO:0004582">
    <property type="term" value="F:dolichyl-phosphate beta-D-mannosyltransferase activity"/>
    <property type="evidence" value="ECO:0007669"/>
    <property type="project" value="UniProtKB-UniRule"/>
</dbReference>
<keyword evidence="2 4" id="KW-0328">Glycosyltransferase</keyword>
<evidence type="ECO:0000256" key="1">
    <source>
        <dbReference type="ARBA" id="ARBA00006739"/>
    </source>
</evidence>
<dbReference type="GO" id="GO:0006488">
    <property type="term" value="P:dolichol-linked oligosaccharide biosynthetic process"/>
    <property type="evidence" value="ECO:0007669"/>
    <property type="project" value="TreeGrafter"/>
</dbReference>
<evidence type="ECO:0000313" key="7">
    <source>
        <dbReference type="EMBL" id="EJT49969.1"/>
    </source>
</evidence>
<keyword evidence="4" id="KW-0256">Endoplasmic reticulum</keyword>
<comment type="pathway">
    <text evidence="4">Protein modification; protein glycosylation.</text>
</comment>
<comment type="catalytic activity">
    <reaction evidence="4">
        <text>a di-trans,poly-cis-dolichyl phosphate + GDP-alpha-D-mannose = a di-trans,poly-cis-dolichyl beta-D-mannosyl phosphate + GDP</text>
        <dbReference type="Rhea" id="RHEA:21184"/>
        <dbReference type="Rhea" id="RHEA-COMP:19498"/>
        <dbReference type="Rhea" id="RHEA-COMP:19501"/>
        <dbReference type="ChEBI" id="CHEBI:57527"/>
        <dbReference type="ChEBI" id="CHEBI:57683"/>
        <dbReference type="ChEBI" id="CHEBI:58189"/>
        <dbReference type="ChEBI" id="CHEBI:58211"/>
    </reaction>
</comment>
<reference evidence="7 8" key="1">
    <citation type="journal article" date="2012" name="Eukaryot. Cell">
        <title>Draft genome sequence of CBS 2479, the standard type strain of Trichosporon asahii.</title>
        <authorList>
            <person name="Yang R.Y."/>
            <person name="Li H.T."/>
            <person name="Zhu H."/>
            <person name="Zhou G.P."/>
            <person name="Wang M."/>
            <person name="Wang L."/>
        </authorList>
    </citation>
    <scope>NUCLEOTIDE SEQUENCE [LARGE SCALE GENOMIC DNA]</scope>
    <source>
        <strain evidence="8">ATCC 90039 / CBS 2479 / JCM 2466 / KCTC 7840 / NCYC 2677 / UAMH 7654</strain>
    </source>
</reference>
<dbReference type="Gene3D" id="3.90.550.10">
    <property type="entry name" value="Spore Coat Polysaccharide Biosynthesis Protein SpsA, Chain A"/>
    <property type="match status" value="1"/>
</dbReference>
<dbReference type="CDD" id="cd06442">
    <property type="entry name" value="DPM1_like"/>
    <property type="match status" value="1"/>
</dbReference>
<proteinExistence type="inferred from homology"/>
<dbReference type="PANTHER" id="PTHR43398">
    <property type="entry name" value="DOLICHOL-PHOSPHATE MANNOSYLTRANSFERASE SUBUNIT 1"/>
    <property type="match status" value="1"/>
</dbReference>
<dbReference type="VEuPathDB" id="FungiDB:A1Q1_00887"/>
<comment type="subunit">
    <text evidence="4">Component of the dolichol-phosphate mannose (DPM) synthase complex.</text>
</comment>
<dbReference type="InterPro" id="IPR029044">
    <property type="entry name" value="Nucleotide-diphossugar_trans"/>
</dbReference>
<dbReference type="EMBL" id="ALBS01000141">
    <property type="protein sequence ID" value="EJT49969.1"/>
    <property type="molecule type" value="Genomic_DNA"/>
</dbReference>
<dbReference type="InterPro" id="IPR039528">
    <property type="entry name" value="DPM1-like"/>
</dbReference>
<dbReference type="Proteomes" id="UP000002748">
    <property type="component" value="Unassembled WGS sequence"/>
</dbReference>
<dbReference type="GO" id="GO:0035269">
    <property type="term" value="P:protein O-linked glycosylation via mannose"/>
    <property type="evidence" value="ECO:0007669"/>
    <property type="project" value="TreeGrafter"/>
</dbReference>
<keyword evidence="3 4" id="KW-0808">Transferase</keyword>
<protein>
    <recommendedName>
        <fullName evidence="4">Dolichol-phosphate mannosyltransferase subunit 1</fullName>
        <ecNumber evidence="4">2.4.1.83</ecNumber>
    </recommendedName>
</protein>